<reference evidence="2" key="1">
    <citation type="submission" date="2016-11" db="EMBL/GenBank/DDBJ databases">
        <authorList>
            <person name="Varghese N."/>
            <person name="Submissions S."/>
        </authorList>
    </citation>
    <scope>NUCLEOTIDE SEQUENCE [LARGE SCALE GENOMIC DNA]</scope>
    <source>
        <strain evidence="2">DSM 15807</strain>
    </source>
</reference>
<name>A0A1M5T2Y7_9BACT</name>
<dbReference type="InterPro" id="IPR036412">
    <property type="entry name" value="HAD-like_sf"/>
</dbReference>
<dbReference type="GO" id="GO:0008253">
    <property type="term" value="F:5'-nucleotidase activity"/>
    <property type="evidence" value="ECO:0007669"/>
    <property type="project" value="InterPro"/>
</dbReference>
<dbReference type="InterPro" id="IPR023214">
    <property type="entry name" value="HAD_sf"/>
</dbReference>
<dbReference type="STRING" id="1123380.SAMN02745199_1140"/>
<dbReference type="Proteomes" id="UP000242592">
    <property type="component" value="Unassembled WGS sequence"/>
</dbReference>
<sequence>MKYTMIYFDLDNTILDFDKSEEYALKKVFEYFKLDFQKEFLGIYKTINEKWWKLFAEGKYPKETIVVERFKEFFNNIGINLKDYKKVSEIYLEHLSNAAIFIDGAEEFLYSLKSLGFRMAAITNGVDSVQQNRSKIARLDRFFEFVLTSEKVGKPKPEPDIFFYAEQITKIPLSESLYIGDKIETDYEGAKRANIDFILYDPKNKYNVDCKKATSYEELYKIIVSK</sequence>
<protein>
    <submittedName>
        <fullName evidence="1">Putative hydrolase of the HAD superfamily</fullName>
    </submittedName>
</protein>
<dbReference type="NCBIfam" id="TIGR01549">
    <property type="entry name" value="HAD-SF-IA-v1"/>
    <property type="match status" value="1"/>
</dbReference>
<dbReference type="InterPro" id="IPR023198">
    <property type="entry name" value="PGP-like_dom2"/>
</dbReference>
<dbReference type="Pfam" id="PF13419">
    <property type="entry name" value="HAD_2"/>
    <property type="match status" value="1"/>
</dbReference>
<keyword evidence="1" id="KW-0378">Hydrolase</keyword>
<dbReference type="PANTHER" id="PTHR47478:SF1">
    <property type="entry name" value="PYRIMIDINE 5'-NUCLEOTIDASE YJJG"/>
    <property type="match status" value="1"/>
</dbReference>
<proteinExistence type="predicted"/>
<gene>
    <name evidence="1" type="ORF">SAMN02745199_1140</name>
</gene>
<dbReference type="SFLD" id="SFLDG01129">
    <property type="entry name" value="C1.5:_HAD__Beta-PGM__Phosphata"/>
    <property type="match status" value="1"/>
</dbReference>
<dbReference type="NCBIfam" id="TIGR02254">
    <property type="entry name" value="YjjG_YfnB"/>
    <property type="match status" value="1"/>
</dbReference>
<dbReference type="InterPro" id="IPR011951">
    <property type="entry name" value="HAD-SF_hydro_IA_YjjG/PynA"/>
</dbReference>
<accession>A0A1M5T2Y7</accession>
<dbReference type="Gene3D" id="3.40.50.1000">
    <property type="entry name" value="HAD superfamily/HAD-like"/>
    <property type="match status" value="1"/>
</dbReference>
<organism evidence="1 2">
    <name type="scientific">Thermosipho atlanticus DSM 15807</name>
    <dbReference type="NCBI Taxonomy" id="1123380"/>
    <lineage>
        <taxon>Bacteria</taxon>
        <taxon>Thermotogati</taxon>
        <taxon>Thermotogota</taxon>
        <taxon>Thermotogae</taxon>
        <taxon>Thermotogales</taxon>
        <taxon>Fervidobacteriaceae</taxon>
        <taxon>Thermosipho</taxon>
    </lineage>
</organism>
<dbReference type="InterPro" id="IPR041492">
    <property type="entry name" value="HAD_2"/>
</dbReference>
<dbReference type="AlphaFoldDB" id="A0A1M5T2Y7"/>
<dbReference type="Gene3D" id="1.10.150.240">
    <property type="entry name" value="Putative phosphatase, domain 2"/>
    <property type="match status" value="1"/>
</dbReference>
<evidence type="ECO:0000313" key="2">
    <source>
        <dbReference type="Proteomes" id="UP000242592"/>
    </source>
</evidence>
<dbReference type="PANTHER" id="PTHR47478">
    <property type="match status" value="1"/>
</dbReference>
<dbReference type="InterPro" id="IPR052550">
    <property type="entry name" value="Pyrimidine_5'-ntase_YjjG"/>
</dbReference>
<dbReference type="SUPFAM" id="SSF56784">
    <property type="entry name" value="HAD-like"/>
    <property type="match status" value="1"/>
</dbReference>
<dbReference type="SFLD" id="SFLDS00003">
    <property type="entry name" value="Haloacid_Dehalogenase"/>
    <property type="match status" value="1"/>
</dbReference>
<dbReference type="OrthoDB" id="9794086at2"/>
<keyword evidence="2" id="KW-1185">Reference proteome</keyword>
<dbReference type="RefSeq" id="WP_073073108.1">
    <property type="nucleotide sequence ID" value="NZ_FQXN01000004.1"/>
</dbReference>
<evidence type="ECO:0000313" key="1">
    <source>
        <dbReference type="EMBL" id="SHH45105.1"/>
    </source>
</evidence>
<dbReference type="EMBL" id="FQXN01000004">
    <property type="protein sequence ID" value="SHH45105.1"/>
    <property type="molecule type" value="Genomic_DNA"/>
</dbReference>
<dbReference type="InterPro" id="IPR006439">
    <property type="entry name" value="HAD-SF_hydro_IA"/>
</dbReference>